<dbReference type="GO" id="GO:0000976">
    <property type="term" value="F:transcription cis-regulatory region binding"/>
    <property type="evidence" value="ECO:0007669"/>
    <property type="project" value="TreeGrafter"/>
</dbReference>
<protein>
    <submittedName>
        <fullName evidence="7">Transcriptional regulator</fullName>
    </submittedName>
</protein>
<dbReference type="InterPro" id="IPR001647">
    <property type="entry name" value="HTH_TetR"/>
</dbReference>
<dbReference type="GO" id="GO:0003700">
    <property type="term" value="F:DNA-binding transcription factor activity"/>
    <property type="evidence" value="ECO:0007669"/>
    <property type="project" value="TreeGrafter"/>
</dbReference>
<dbReference type="InterPro" id="IPR036271">
    <property type="entry name" value="Tet_transcr_reg_TetR-rel_C_sf"/>
</dbReference>
<dbReference type="Gene3D" id="1.10.357.10">
    <property type="entry name" value="Tetracycline Repressor, domain 2"/>
    <property type="match status" value="1"/>
</dbReference>
<feature type="DNA-binding region" description="H-T-H motif" evidence="5">
    <location>
        <begin position="18"/>
        <end position="37"/>
    </location>
</feature>
<feature type="domain" description="HTH tetR-type" evidence="6">
    <location>
        <begin position="1"/>
        <end position="55"/>
    </location>
</feature>
<evidence type="ECO:0000256" key="3">
    <source>
        <dbReference type="ARBA" id="ARBA00023125"/>
    </source>
</evidence>
<keyword evidence="4" id="KW-0804">Transcription</keyword>
<dbReference type="PANTHER" id="PTHR30055:SF175">
    <property type="entry name" value="HTH-TYPE TRANSCRIPTIONAL REPRESSOR KSTR2"/>
    <property type="match status" value="1"/>
</dbReference>
<dbReference type="EMBL" id="CZPZ01000002">
    <property type="protein sequence ID" value="CUS32536.1"/>
    <property type="molecule type" value="Genomic_DNA"/>
</dbReference>
<organism evidence="7 8">
    <name type="scientific">Candidatus Nitrospira nitrificans</name>
    <dbReference type="NCBI Taxonomy" id="1742973"/>
    <lineage>
        <taxon>Bacteria</taxon>
        <taxon>Pseudomonadati</taxon>
        <taxon>Nitrospirota</taxon>
        <taxon>Nitrospiria</taxon>
        <taxon>Nitrospirales</taxon>
        <taxon>Nitrospiraceae</taxon>
        <taxon>Nitrospira</taxon>
    </lineage>
</organism>
<dbReference type="AlphaFoldDB" id="A0A0S4L7G2"/>
<evidence type="ECO:0000313" key="7">
    <source>
        <dbReference type="EMBL" id="CUS32536.1"/>
    </source>
</evidence>
<dbReference type="InterPro" id="IPR009057">
    <property type="entry name" value="Homeodomain-like_sf"/>
</dbReference>
<dbReference type="STRING" id="1742973.COMA2_100171"/>
<evidence type="ECO:0000256" key="2">
    <source>
        <dbReference type="ARBA" id="ARBA00023015"/>
    </source>
</evidence>
<keyword evidence="8" id="KW-1185">Reference proteome</keyword>
<dbReference type="InterPro" id="IPR050109">
    <property type="entry name" value="HTH-type_TetR-like_transc_reg"/>
</dbReference>
<dbReference type="Pfam" id="PF00440">
    <property type="entry name" value="TetR_N"/>
    <property type="match status" value="1"/>
</dbReference>
<name>A0A0S4L7G2_9BACT</name>
<proteinExistence type="predicted"/>
<dbReference type="SUPFAM" id="SSF48498">
    <property type="entry name" value="Tetracyclin repressor-like, C-terminal domain"/>
    <property type="match status" value="1"/>
</dbReference>
<dbReference type="PANTHER" id="PTHR30055">
    <property type="entry name" value="HTH-TYPE TRANSCRIPTIONAL REGULATOR RUTR"/>
    <property type="match status" value="1"/>
</dbReference>
<keyword evidence="1" id="KW-0678">Repressor</keyword>
<keyword evidence="3 5" id="KW-0238">DNA-binding</keyword>
<keyword evidence="2" id="KW-0805">Transcription regulation</keyword>
<dbReference type="PROSITE" id="PS50977">
    <property type="entry name" value="HTH_TETR_2"/>
    <property type="match status" value="1"/>
</dbReference>
<evidence type="ECO:0000259" key="6">
    <source>
        <dbReference type="PROSITE" id="PS50977"/>
    </source>
</evidence>
<evidence type="ECO:0000256" key="5">
    <source>
        <dbReference type="PROSITE-ProRule" id="PRU00335"/>
    </source>
</evidence>
<evidence type="ECO:0000256" key="4">
    <source>
        <dbReference type="ARBA" id="ARBA00023163"/>
    </source>
</evidence>
<gene>
    <name evidence="7" type="ORF">COMA2_100171</name>
</gene>
<sequence length="189" mass="21137">MIAAARRQFFAHGFRSVSMNDLAAELAMSKKTLYACFSSKTALIEAVLKDKVGEIESDLGQLAKEQDSDVEVALHQFLGCLQRHTAEIQPAFVRDIGRETPELFQFVERRRRELIRRYFGALFENGKKAGMIRTDIPTHLIIEILLGAVQAVMNPPKLMELGLTLETGYSSVIRIILEGSFVAKPKAVN</sequence>
<accession>A0A0S4L7G2</accession>
<evidence type="ECO:0000313" key="8">
    <source>
        <dbReference type="Proteomes" id="UP000198736"/>
    </source>
</evidence>
<dbReference type="Proteomes" id="UP000198736">
    <property type="component" value="Unassembled WGS sequence"/>
</dbReference>
<evidence type="ECO:0000256" key="1">
    <source>
        <dbReference type="ARBA" id="ARBA00022491"/>
    </source>
</evidence>
<dbReference type="SUPFAM" id="SSF46689">
    <property type="entry name" value="Homeodomain-like"/>
    <property type="match status" value="1"/>
</dbReference>
<reference evidence="8" key="1">
    <citation type="submission" date="2015-10" db="EMBL/GenBank/DDBJ databases">
        <authorList>
            <person name="Luecker S."/>
            <person name="Luecker S."/>
        </authorList>
    </citation>
    <scope>NUCLEOTIDE SEQUENCE [LARGE SCALE GENOMIC DNA]</scope>
</reference>